<dbReference type="AlphaFoldDB" id="A0A1I7T3Q6"/>
<reference evidence="4" key="1">
    <citation type="submission" date="2016-11" db="UniProtKB">
        <authorList>
            <consortium name="WormBaseParasite"/>
        </authorList>
    </citation>
    <scope>IDENTIFICATION</scope>
</reference>
<keyword evidence="3" id="KW-1185">Reference proteome</keyword>
<feature type="region of interest" description="Disordered" evidence="1">
    <location>
        <begin position="81"/>
        <end position="104"/>
    </location>
</feature>
<proteinExistence type="predicted"/>
<name>A0A1I7T3Q6_9PELO</name>
<dbReference type="Proteomes" id="UP000095282">
    <property type="component" value="Unplaced"/>
</dbReference>
<accession>A0A1I7T3Q6</accession>
<dbReference type="WBParaSite" id="Csp11.Scaffold492.g2120.t1">
    <property type="protein sequence ID" value="Csp11.Scaffold492.g2120.t1"/>
    <property type="gene ID" value="Csp11.Scaffold492.g2120"/>
</dbReference>
<sequence length="104" mass="11548">MKVVNGVVWNQTECGFGQTSTFIDCIIECARNQSCRFAYGAENRTCVLCEFGTVQRKSTANSVALKMDVRPREMMISEYVFPEGDDRDADRNAPSVSENAPAVL</sequence>
<dbReference type="InterPro" id="IPR006583">
    <property type="entry name" value="PAN-3_domain"/>
</dbReference>
<evidence type="ECO:0000313" key="4">
    <source>
        <dbReference type="WBParaSite" id="Csp11.Scaffold492.g2120.t1"/>
    </source>
</evidence>
<protein>
    <submittedName>
        <fullName evidence="4">CW domain-containing protein</fullName>
    </submittedName>
</protein>
<evidence type="ECO:0000259" key="2">
    <source>
        <dbReference type="Pfam" id="PF08277"/>
    </source>
</evidence>
<feature type="domain" description="PAN-3" evidence="2">
    <location>
        <begin position="3"/>
        <end position="57"/>
    </location>
</feature>
<organism evidence="3 4">
    <name type="scientific">Caenorhabditis tropicalis</name>
    <dbReference type="NCBI Taxonomy" id="1561998"/>
    <lineage>
        <taxon>Eukaryota</taxon>
        <taxon>Metazoa</taxon>
        <taxon>Ecdysozoa</taxon>
        <taxon>Nematoda</taxon>
        <taxon>Chromadorea</taxon>
        <taxon>Rhabditida</taxon>
        <taxon>Rhabditina</taxon>
        <taxon>Rhabditomorpha</taxon>
        <taxon>Rhabditoidea</taxon>
        <taxon>Rhabditidae</taxon>
        <taxon>Peloderinae</taxon>
        <taxon>Caenorhabditis</taxon>
    </lineage>
</organism>
<evidence type="ECO:0000313" key="3">
    <source>
        <dbReference type="Proteomes" id="UP000095282"/>
    </source>
</evidence>
<dbReference type="Pfam" id="PF08277">
    <property type="entry name" value="PAN_3"/>
    <property type="match status" value="1"/>
</dbReference>
<evidence type="ECO:0000256" key="1">
    <source>
        <dbReference type="SAM" id="MobiDB-lite"/>
    </source>
</evidence>